<keyword evidence="3" id="KW-1185">Reference proteome</keyword>
<evidence type="ECO:0000313" key="2">
    <source>
        <dbReference type="EnsemblPlants" id="OB03G25010.1"/>
    </source>
</evidence>
<protein>
    <submittedName>
        <fullName evidence="2">Uncharacterized protein</fullName>
    </submittedName>
</protein>
<keyword evidence="1" id="KW-1133">Transmembrane helix</keyword>
<evidence type="ECO:0000313" key="3">
    <source>
        <dbReference type="Proteomes" id="UP000006038"/>
    </source>
</evidence>
<organism evidence="2">
    <name type="scientific">Oryza brachyantha</name>
    <name type="common">malo sina</name>
    <dbReference type="NCBI Taxonomy" id="4533"/>
    <lineage>
        <taxon>Eukaryota</taxon>
        <taxon>Viridiplantae</taxon>
        <taxon>Streptophyta</taxon>
        <taxon>Embryophyta</taxon>
        <taxon>Tracheophyta</taxon>
        <taxon>Spermatophyta</taxon>
        <taxon>Magnoliopsida</taxon>
        <taxon>Liliopsida</taxon>
        <taxon>Poales</taxon>
        <taxon>Poaceae</taxon>
        <taxon>BOP clade</taxon>
        <taxon>Oryzoideae</taxon>
        <taxon>Oryzeae</taxon>
        <taxon>Oryzinae</taxon>
        <taxon>Oryza</taxon>
    </lineage>
</organism>
<reference evidence="2" key="1">
    <citation type="journal article" date="2013" name="Nat. Commun.">
        <title>Whole-genome sequencing of Oryza brachyantha reveals mechanisms underlying Oryza genome evolution.</title>
        <authorList>
            <person name="Chen J."/>
            <person name="Huang Q."/>
            <person name="Gao D."/>
            <person name="Wang J."/>
            <person name="Lang Y."/>
            <person name="Liu T."/>
            <person name="Li B."/>
            <person name="Bai Z."/>
            <person name="Luis Goicoechea J."/>
            <person name="Liang C."/>
            <person name="Chen C."/>
            <person name="Zhang W."/>
            <person name="Sun S."/>
            <person name="Liao Y."/>
            <person name="Zhang X."/>
            <person name="Yang L."/>
            <person name="Song C."/>
            <person name="Wang M."/>
            <person name="Shi J."/>
            <person name="Liu G."/>
            <person name="Liu J."/>
            <person name="Zhou H."/>
            <person name="Zhou W."/>
            <person name="Yu Q."/>
            <person name="An N."/>
            <person name="Chen Y."/>
            <person name="Cai Q."/>
            <person name="Wang B."/>
            <person name="Liu B."/>
            <person name="Min J."/>
            <person name="Huang Y."/>
            <person name="Wu H."/>
            <person name="Li Z."/>
            <person name="Zhang Y."/>
            <person name="Yin Y."/>
            <person name="Song W."/>
            <person name="Jiang J."/>
            <person name="Jackson S.A."/>
            <person name="Wing R.A."/>
            <person name="Wang J."/>
            <person name="Chen M."/>
        </authorList>
    </citation>
    <scope>NUCLEOTIDE SEQUENCE [LARGE SCALE GENOMIC DNA]</scope>
    <source>
        <strain evidence="2">cv. IRGC 101232</strain>
    </source>
</reference>
<dbReference type="Gramene" id="OB03G25010.1">
    <property type="protein sequence ID" value="OB03G25010.1"/>
    <property type="gene ID" value="OB03G25010"/>
</dbReference>
<dbReference type="EnsemblPlants" id="OB03G25010.1">
    <property type="protein sequence ID" value="OB03G25010.1"/>
    <property type="gene ID" value="OB03G25010"/>
</dbReference>
<reference evidence="2" key="2">
    <citation type="submission" date="2013-04" db="UniProtKB">
        <authorList>
            <consortium name="EnsemblPlants"/>
        </authorList>
    </citation>
    <scope>IDENTIFICATION</scope>
</reference>
<sequence length="62" mass="7208">MLGLIRFGLLDLARPFLDLVRPNTAMLLFLIFIFRFHPILFFISHLASISCLLFLSIPPELY</sequence>
<proteinExistence type="predicted"/>
<keyword evidence="1" id="KW-0812">Transmembrane</keyword>
<accession>J3LN75</accession>
<dbReference type="HOGENOM" id="CLU_2910962_0_0_1"/>
<dbReference type="Proteomes" id="UP000006038">
    <property type="component" value="Chromosome 3"/>
</dbReference>
<feature type="transmembrane region" description="Helical" evidence="1">
    <location>
        <begin position="25"/>
        <end position="55"/>
    </location>
</feature>
<keyword evidence="1" id="KW-0472">Membrane</keyword>
<dbReference type="AlphaFoldDB" id="J3LN75"/>
<name>J3LN75_ORYBR</name>
<evidence type="ECO:0000256" key="1">
    <source>
        <dbReference type="SAM" id="Phobius"/>
    </source>
</evidence>